<reference evidence="20" key="1">
    <citation type="submission" date="2023-12" db="EMBL/GenBank/DDBJ databases">
        <title>Genome assembly of Anisodus tanguticus.</title>
        <authorList>
            <person name="Wang Y.-J."/>
        </authorList>
    </citation>
    <scope>NUCLEOTIDE SEQUENCE</scope>
    <source>
        <strain evidence="20">KB-2021</strain>
        <tissue evidence="20">Leaf</tissue>
    </source>
</reference>
<feature type="domain" description="DSL" evidence="19">
    <location>
        <begin position="758"/>
        <end position="803"/>
    </location>
</feature>
<dbReference type="FunFam" id="2.10.25.10:FF:000472">
    <property type="entry name" value="Uncharacterized protein, isoform A"/>
    <property type="match status" value="1"/>
</dbReference>
<dbReference type="SMART" id="SM00051">
    <property type="entry name" value="DSL"/>
    <property type="match status" value="1"/>
</dbReference>
<dbReference type="Pfam" id="PF01414">
    <property type="entry name" value="DSL"/>
    <property type="match status" value="1"/>
</dbReference>
<dbReference type="SUPFAM" id="SSF57184">
    <property type="entry name" value="Growth factor receptor domain"/>
    <property type="match status" value="1"/>
</dbReference>
<evidence type="ECO:0000256" key="8">
    <source>
        <dbReference type="ARBA" id="ARBA00022737"/>
    </source>
</evidence>
<feature type="domain" description="EGF-like" evidence="18">
    <location>
        <begin position="1047"/>
        <end position="1083"/>
    </location>
</feature>
<protein>
    <recommendedName>
        <fullName evidence="16">Delta-like protein</fullName>
    </recommendedName>
</protein>
<evidence type="ECO:0000256" key="17">
    <source>
        <dbReference type="SAM" id="Phobius"/>
    </source>
</evidence>
<comment type="caution">
    <text evidence="14">Lacks conserved residue(s) required for the propagation of feature annotation.</text>
</comment>
<evidence type="ECO:0000256" key="2">
    <source>
        <dbReference type="ARBA" id="ARBA00009884"/>
    </source>
</evidence>
<dbReference type="FunFam" id="3.40.50.2060:FF:000001">
    <property type="entry name" value="syntaxin-binding protein 1 isoform X2"/>
    <property type="match status" value="1"/>
</dbReference>
<dbReference type="SMART" id="SM00179">
    <property type="entry name" value="EGF_CA"/>
    <property type="match status" value="6"/>
</dbReference>
<dbReference type="FunFam" id="2.10.25.10:FF:000004">
    <property type="entry name" value="Neurogenic locus notch 1"/>
    <property type="match status" value="1"/>
</dbReference>
<feature type="disulfide bond" evidence="14">
    <location>
        <begin position="938"/>
        <end position="947"/>
    </location>
</feature>
<evidence type="ECO:0000256" key="5">
    <source>
        <dbReference type="ARBA" id="ARBA00022536"/>
    </source>
</evidence>
<dbReference type="PROSITE" id="PS00010">
    <property type="entry name" value="ASX_HYDROXYL"/>
    <property type="match status" value="3"/>
</dbReference>
<comment type="subcellular location">
    <subcellularLocation>
        <location evidence="1 16">Membrane</location>
        <topology evidence="1 16">Single-pass type I membrane protein</topology>
    </subcellularLocation>
</comment>
<dbReference type="Pfam" id="PF00008">
    <property type="entry name" value="EGF"/>
    <property type="match status" value="5"/>
</dbReference>
<keyword evidence="13" id="KW-0325">Glycoprotein</keyword>
<dbReference type="InterPro" id="IPR000152">
    <property type="entry name" value="EGF-type_Asp/Asn_hydroxyl_site"/>
</dbReference>
<dbReference type="Gene3D" id="3.40.50.2060">
    <property type="match status" value="1"/>
</dbReference>
<dbReference type="EMBL" id="JAVYJV010000083">
    <property type="protein sequence ID" value="KAK4336845.1"/>
    <property type="molecule type" value="Genomic_DNA"/>
</dbReference>
<keyword evidence="3" id="KW-0813">Transport</keyword>
<keyword evidence="8 16" id="KW-0677">Repeat</keyword>
<evidence type="ECO:0000256" key="1">
    <source>
        <dbReference type="ARBA" id="ARBA00004479"/>
    </source>
</evidence>
<evidence type="ECO:0000259" key="18">
    <source>
        <dbReference type="PROSITE" id="PS50026"/>
    </source>
</evidence>
<dbReference type="SUPFAM" id="SSF57196">
    <property type="entry name" value="EGF/Laminin"/>
    <property type="match status" value="3"/>
</dbReference>
<accession>A0AAE1QNI5</accession>
<dbReference type="InterPro" id="IPR000742">
    <property type="entry name" value="EGF"/>
</dbReference>
<dbReference type="PROSITE" id="PS50026">
    <property type="entry name" value="EGF_3"/>
    <property type="match status" value="6"/>
</dbReference>
<feature type="disulfide bond" evidence="14">
    <location>
        <begin position="898"/>
        <end position="907"/>
    </location>
</feature>
<dbReference type="GO" id="GO:0005509">
    <property type="term" value="F:calcium ion binding"/>
    <property type="evidence" value="ECO:0007669"/>
    <property type="project" value="InterPro"/>
</dbReference>
<dbReference type="GO" id="GO:0007219">
    <property type="term" value="P:Notch signaling pathway"/>
    <property type="evidence" value="ECO:0007669"/>
    <property type="project" value="InterPro"/>
</dbReference>
<keyword evidence="10 16" id="KW-1133">Transmembrane helix</keyword>
<feature type="disulfide bond" evidence="14">
    <location>
        <begin position="1073"/>
        <end position="1082"/>
    </location>
</feature>
<dbReference type="InterPro" id="IPR011651">
    <property type="entry name" value="Notch_ligand_N"/>
</dbReference>
<keyword evidence="11 16" id="KW-0472">Membrane</keyword>
<dbReference type="CDD" id="cd00054">
    <property type="entry name" value="EGF_CA"/>
    <property type="match status" value="6"/>
</dbReference>
<evidence type="ECO:0000256" key="9">
    <source>
        <dbReference type="ARBA" id="ARBA00022927"/>
    </source>
</evidence>
<organism evidence="20 21">
    <name type="scientific">Anisodus tanguticus</name>
    <dbReference type="NCBI Taxonomy" id="243964"/>
    <lineage>
        <taxon>Eukaryota</taxon>
        <taxon>Viridiplantae</taxon>
        <taxon>Streptophyta</taxon>
        <taxon>Embryophyta</taxon>
        <taxon>Tracheophyta</taxon>
        <taxon>Spermatophyta</taxon>
        <taxon>Magnoliopsida</taxon>
        <taxon>eudicotyledons</taxon>
        <taxon>Gunneridae</taxon>
        <taxon>Pentapetalae</taxon>
        <taxon>asterids</taxon>
        <taxon>lamiids</taxon>
        <taxon>Solanales</taxon>
        <taxon>Solanaceae</taxon>
        <taxon>Solanoideae</taxon>
        <taxon>Hyoscyameae</taxon>
        <taxon>Anisodus</taxon>
    </lineage>
</organism>
<dbReference type="InterPro" id="IPR001619">
    <property type="entry name" value="Sec1-like"/>
</dbReference>
<dbReference type="InterPro" id="IPR009030">
    <property type="entry name" value="Growth_fac_rcpt_cys_sf"/>
</dbReference>
<feature type="transmembrane region" description="Helical" evidence="17">
    <location>
        <begin position="1169"/>
        <end position="1190"/>
    </location>
</feature>
<dbReference type="FunFam" id="2.10.25.10:FF:000294">
    <property type="entry name" value="Delta-like protein"/>
    <property type="match status" value="1"/>
</dbReference>
<feature type="disulfide bond" evidence="14">
    <location>
        <begin position="1111"/>
        <end position="1120"/>
    </location>
</feature>
<dbReference type="FunFam" id="2.10.25.10:FF:000185">
    <property type="entry name" value="basement membrane-specific heparan sulfate proteoglycan core protein-like"/>
    <property type="match status" value="1"/>
</dbReference>
<keyword evidence="6 16" id="KW-0812">Transmembrane</keyword>
<evidence type="ECO:0000256" key="15">
    <source>
        <dbReference type="PROSITE-ProRule" id="PRU00377"/>
    </source>
</evidence>
<dbReference type="Gene3D" id="1.25.40.60">
    <property type="match status" value="1"/>
</dbReference>
<dbReference type="FunFam" id="2.10.25.140:FF:000001">
    <property type="entry name" value="Delta-like protein"/>
    <property type="match status" value="1"/>
</dbReference>
<dbReference type="Pfam" id="PF21700">
    <property type="entry name" value="EGF_DL_JAG"/>
    <property type="match status" value="1"/>
</dbReference>
<feature type="domain" description="EGF-like" evidence="18">
    <location>
        <begin position="870"/>
        <end position="908"/>
    </location>
</feature>
<evidence type="ECO:0000256" key="4">
    <source>
        <dbReference type="ARBA" id="ARBA00022473"/>
    </source>
</evidence>
<dbReference type="Pfam" id="PF23106">
    <property type="entry name" value="EGF_Teneurin"/>
    <property type="match status" value="1"/>
</dbReference>
<comment type="caution">
    <text evidence="20">The sequence shown here is derived from an EMBL/GenBank/DDBJ whole genome shotgun (WGS) entry which is preliminary data.</text>
</comment>
<dbReference type="FunFam" id="2.10.25.10:FF:000118">
    <property type="entry name" value="protein delta homolog 2"/>
    <property type="match status" value="1"/>
</dbReference>
<dbReference type="InterPro" id="IPR001881">
    <property type="entry name" value="EGF-like_Ca-bd_dom"/>
</dbReference>
<dbReference type="Gene3D" id="2.10.25.10">
    <property type="entry name" value="Laminin"/>
    <property type="match status" value="7"/>
</dbReference>
<evidence type="ECO:0000256" key="6">
    <source>
        <dbReference type="ARBA" id="ARBA00022692"/>
    </source>
</evidence>
<keyword evidence="12 14" id="KW-1015">Disulfide bond</keyword>
<dbReference type="PANTHER" id="PTHR11679">
    <property type="entry name" value="VESICLE PROTEIN SORTING-ASSOCIATED"/>
    <property type="match status" value="1"/>
</dbReference>
<dbReference type="Proteomes" id="UP001291623">
    <property type="component" value="Unassembled WGS sequence"/>
</dbReference>
<evidence type="ECO:0000256" key="16">
    <source>
        <dbReference type="RuleBase" id="RU280815"/>
    </source>
</evidence>
<evidence type="ECO:0000256" key="13">
    <source>
        <dbReference type="ARBA" id="ARBA00023180"/>
    </source>
</evidence>
<dbReference type="PROSITE" id="PS00022">
    <property type="entry name" value="EGF_1"/>
    <property type="match status" value="7"/>
</dbReference>
<dbReference type="InterPro" id="IPR043154">
    <property type="entry name" value="Sec-1-like_dom1"/>
</dbReference>
<gene>
    <name evidence="20" type="ORF">RND71_043394</name>
</gene>
<dbReference type="GO" id="GO:0015031">
    <property type="term" value="P:protein transport"/>
    <property type="evidence" value="ECO:0007669"/>
    <property type="project" value="UniProtKB-KW"/>
</dbReference>
<dbReference type="PROSITE" id="PS01186">
    <property type="entry name" value="EGF_2"/>
    <property type="match status" value="7"/>
</dbReference>
<dbReference type="InterPro" id="IPR043127">
    <property type="entry name" value="Sec-1-like_dom3a"/>
</dbReference>
<dbReference type="InterPro" id="IPR001774">
    <property type="entry name" value="DSL"/>
</dbReference>
<dbReference type="GO" id="GO:0000902">
    <property type="term" value="P:cell morphogenesis"/>
    <property type="evidence" value="ECO:0007669"/>
    <property type="project" value="UniProtKB-ARBA"/>
</dbReference>
<feature type="domain" description="EGF-like" evidence="18">
    <location>
        <begin position="1085"/>
        <end position="1121"/>
    </location>
</feature>
<evidence type="ECO:0000256" key="7">
    <source>
        <dbReference type="ARBA" id="ARBA00022729"/>
    </source>
</evidence>
<evidence type="ECO:0000256" key="3">
    <source>
        <dbReference type="ARBA" id="ARBA00022448"/>
    </source>
</evidence>
<evidence type="ECO:0000313" key="20">
    <source>
        <dbReference type="EMBL" id="KAK4336845.1"/>
    </source>
</evidence>
<keyword evidence="5 14" id="KW-0245">EGF-like domain</keyword>
<feature type="disulfide bond" evidence="14">
    <location>
        <begin position="976"/>
        <end position="985"/>
    </location>
</feature>
<comment type="similarity">
    <text evidence="2">Belongs to the STXBP/unc-18/SEC1 family.</text>
</comment>
<proteinExistence type="inferred from homology"/>
<dbReference type="InterPro" id="IPR018097">
    <property type="entry name" value="EGF_Ca-bd_CS"/>
</dbReference>
<feature type="disulfide bond" evidence="15">
    <location>
        <begin position="773"/>
        <end position="785"/>
    </location>
</feature>
<feature type="disulfide bond" evidence="15">
    <location>
        <begin position="760"/>
        <end position="769"/>
    </location>
</feature>
<feature type="domain" description="EGF-like" evidence="18">
    <location>
        <begin position="950"/>
        <end position="986"/>
    </location>
</feature>
<dbReference type="Gene3D" id="3.40.50.1910">
    <property type="match status" value="1"/>
</dbReference>
<comment type="function">
    <text evidence="16">Putative Notch ligand involved in the mediation of Notch signaling.</text>
</comment>
<dbReference type="Gene3D" id="2.10.25.140">
    <property type="match status" value="1"/>
</dbReference>
<dbReference type="Gene3D" id="3.90.830.10">
    <property type="entry name" value="Syntaxin Binding Protein 1, Chain A, domain 2"/>
    <property type="match status" value="1"/>
</dbReference>
<evidence type="ECO:0000256" key="11">
    <source>
        <dbReference type="ARBA" id="ARBA00023136"/>
    </source>
</evidence>
<dbReference type="InterPro" id="IPR036045">
    <property type="entry name" value="Sec1-like_sf"/>
</dbReference>
<dbReference type="FunFam" id="2.10.25.10:FF:000018">
    <property type="entry name" value="Delta-like 1"/>
    <property type="match status" value="1"/>
</dbReference>
<dbReference type="Pfam" id="PF07657">
    <property type="entry name" value="MNNL"/>
    <property type="match status" value="1"/>
</dbReference>
<name>A0AAE1QNI5_9SOLA</name>
<sequence>MALKMIVGQKIMNEVIRSVKKKGEWKVLVVDNLGMRMISACCKMHEIAAEGVTIVEDLAKKREPLSTMEAIYLITPTEKSIRLLQQDFLSTRFSLYKGAHVFFTENCPNELFNELCKSPCAKLIKTLKEINIAFLPYESQVFSLDCNEAFQYYYNASKQTGRLANLERIAEQLATVCATLGEYPNVRYRHDFDRNAELAQLLQQKLDAYKADDPTMGEGSEKMRSQLLILDRGFDCVSPLLHELTFQAMAYDLLPITNDVYKFEINTKEETREKEVLLDENDEIWTELRHQHIAVVSTSVTKNLKKFIDSKKMGPEKTSVKDLSQMIKKMPQYQKELSKYSTHLQLVEDCMKRYQNYVDKLCKVEQDLAMGTDADGEKIKDPMRNIVPILLDQNVNIYDKIRIILLYIQSKNGVTEESFQKLIQHGQIPNEEKCIIQNLAYLGLNVVTDGSRKKVYQIPRKERISEHTYQMSRWTPVLKDAMEDAIEEKLDQKHFPYLGGRVSTTGYGRPTPTSMRYGQWHREKNAVNVKNVPRLIVFIIGGMSYSEIRTAYEVTKEVKNWEVIIGSDHILTPETFLNDLKELSFMIKAVKRAANSDERKLGADCKCISVKVARTFSSLMWLPADGSYQQQCSGPCKTFFRVCLKQFESKINVNSTCTFGEILTPVVGNNTVFLDRSKTVIPGFTNPIQFPFNFSWPGMFTIIVEAWHETYYSSSAINPLGKKLITRYAASRIQKVGFIPTDKYQRSNYTELVYSYRVICDPNYYGEQCSVLCKPRDDQFGHYTCAPLTGERECLKGWTGKFCTEPVCSNGCSKEHGYCSKPNECKCRYGWTGSNCTQCERYPGCVNGECGQPWECKCKPGWGGLLCNQDLNYCATHSPCKNNGVCSNAGIGSYNCNCPAGFIGKNCETEVSRCELSPCKNNGVCKTLNGLQNYTCVCPLGFHGEHCEIAITTCANKPCRNGASCVDGPSGPLCVCPLGYHGEHCENRQIDCSGNPCANGFEGAHCEFNINDCIDNPCGSNGQCIDGINSFTCRCKPGFLGARCETDVDDCKINPCANGGSCLDLVNGFKCACAPGFTGKDCSTNINECESQPCFNGATCIDKVNEFECKCKPGYFGALCEHKSKNSKIIETSFKENSRPVVVKVYSANQLPSTLESRPSAEKLNSEQLILISVISLIVPLSALLIYLFLRMAKKRNAMANNNNGLPCKSIDEIEVIRQNEANINLLNNSSTLNNNNSNLNSNKLSNIAPGANVIVNSLNRASSVYSLNKAKSSVKLNNFNNENIYSQYPVNYSNQLGQQNSIYSTINNNNCHSMYGMIGCKSVLLGSDAKVKNQQQPLYATMNRKPQQQYNQQNINQSKGIYEPVFNNYGMTKQSALSAYPAKTVVYGIPPQAKQDKY</sequence>
<evidence type="ECO:0000256" key="10">
    <source>
        <dbReference type="ARBA" id="ARBA00022989"/>
    </source>
</evidence>
<feature type="domain" description="EGF-like" evidence="18">
    <location>
        <begin position="910"/>
        <end position="948"/>
    </location>
</feature>
<feature type="domain" description="EGF-like" evidence="18">
    <location>
        <begin position="1009"/>
        <end position="1045"/>
    </location>
</feature>
<feature type="disulfide bond" evidence="14">
    <location>
        <begin position="919"/>
        <end position="936"/>
    </location>
</feature>
<dbReference type="GO" id="GO:0016192">
    <property type="term" value="P:vesicle-mediated transport"/>
    <property type="evidence" value="ECO:0007669"/>
    <property type="project" value="InterPro"/>
</dbReference>
<dbReference type="FunFam" id="3.90.830.10:FF:000001">
    <property type="entry name" value="syntaxin-binding protein 1 isoform X2"/>
    <property type="match status" value="1"/>
</dbReference>
<dbReference type="InterPro" id="IPR027482">
    <property type="entry name" value="Sec1-like_dom2"/>
</dbReference>
<keyword evidence="21" id="KW-1185">Reference proteome</keyword>
<dbReference type="PROSITE" id="PS01187">
    <property type="entry name" value="EGF_CA"/>
    <property type="match status" value="2"/>
</dbReference>
<dbReference type="SUPFAM" id="SSF56815">
    <property type="entry name" value="Sec1/munc18-like (SM) proteins"/>
    <property type="match status" value="1"/>
</dbReference>
<keyword evidence="9" id="KW-0653">Protein transport</keyword>
<keyword evidence="7 16" id="KW-0732">Signal</keyword>
<dbReference type="PROSITE" id="PS51051">
    <property type="entry name" value="DSL"/>
    <property type="match status" value="1"/>
</dbReference>
<dbReference type="SMART" id="SM00181">
    <property type="entry name" value="EGF"/>
    <property type="match status" value="8"/>
</dbReference>
<evidence type="ECO:0000256" key="12">
    <source>
        <dbReference type="ARBA" id="ARBA00023157"/>
    </source>
</evidence>
<evidence type="ECO:0000256" key="14">
    <source>
        <dbReference type="PROSITE-ProRule" id="PRU00076"/>
    </source>
</evidence>
<keyword evidence="4 16" id="KW-0217">Developmental protein</keyword>
<dbReference type="Gene3D" id="2.60.40.3510">
    <property type="match status" value="1"/>
</dbReference>
<feature type="disulfide bond" evidence="14">
    <location>
        <begin position="1035"/>
        <end position="1044"/>
    </location>
</feature>
<dbReference type="Pfam" id="PF00995">
    <property type="entry name" value="Sec1"/>
    <property type="match status" value="1"/>
</dbReference>
<dbReference type="GO" id="GO:0005886">
    <property type="term" value="C:plasma membrane"/>
    <property type="evidence" value="ECO:0007669"/>
    <property type="project" value="UniProtKB-ARBA"/>
</dbReference>
<dbReference type="FunFam" id="2.10.25.10:FF:000230">
    <property type="entry name" value="Delta-like protein"/>
    <property type="match status" value="1"/>
</dbReference>
<feature type="disulfide bond" evidence="15">
    <location>
        <begin position="794"/>
        <end position="803"/>
    </location>
</feature>
<evidence type="ECO:0000259" key="19">
    <source>
        <dbReference type="PROSITE" id="PS51051"/>
    </source>
</evidence>
<evidence type="ECO:0000313" key="21">
    <source>
        <dbReference type="Proteomes" id="UP001291623"/>
    </source>
</evidence>